<proteinExistence type="predicted"/>
<keyword evidence="1" id="KW-0732">Signal</keyword>
<reference evidence="3 4" key="1">
    <citation type="journal article" date="2015" name="Int. J. Syst. Evol. Microbiol.">
        <title>Exiguobacterium enclense sp. nov., isolated from sediment.</title>
        <authorList>
            <person name="Dastager S.G."/>
            <person name="Mawlankar R."/>
            <person name="Sonalkar V.V."/>
            <person name="Thorat M.N."/>
            <person name="Mual P."/>
            <person name="Verma A."/>
            <person name="Krishnamurthi S."/>
            <person name="Tang S.K."/>
            <person name="Li W.J."/>
        </authorList>
    </citation>
    <scope>NUCLEOTIDE SEQUENCE [LARGE SCALE GENOMIC DNA]</scope>
    <source>
        <strain evidence="3 4">NIO-1109</strain>
    </source>
</reference>
<organism evidence="3 4">
    <name type="scientific">Exiguobacterium indicum</name>
    <dbReference type="NCBI Taxonomy" id="296995"/>
    <lineage>
        <taxon>Bacteria</taxon>
        <taxon>Bacillati</taxon>
        <taxon>Bacillota</taxon>
        <taxon>Bacilli</taxon>
        <taxon>Bacillales</taxon>
        <taxon>Bacillales Family XII. Incertae Sedis</taxon>
        <taxon>Exiguobacterium</taxon>
    </lineage>
</organism>
<dbReference type="RefSeq" id="WP_058265498.1">
    <property type="nucleotide sequence ID" value="NZ_FMYN01000003.1"/>
</dbReference>
<dbReference type="Pfam" id="PF11611">
    <property type="entry name" value="DUF4352"/>
    <property type="match status" value="1"/>
</dbReference>
<evidence type="ECO:0000259" key="2">
    <source>
        <dbReference type="Pfam" id="PF11611"/>
    </source>
</evidence>
<dbReference type="OrthoDB" id="2389763at2"/>
<dbReference type="InterPro" id="IPR029050">
    <property type="entry name" value="Immunoprotect_excell_Ig-like"/>
</dbReference>
<accession>A0A0V8GEV5</accession>
<name>A0A0V8GEV5_9BACL</name>
<evidence type="ECO:0000313" key="3">
    <source>
        <dbReference type="EMBL" id="KSU48795.1"/>
    </source>
</evidence>
<protein>
    <recommendedName>
        <fullName evidence="2">DUF4352 domain-containing protein</fullName>
    </recommendedName>
</protein>
<evidence type="ECO:0000313" key="4">
    <source>
        <dbReference type="Proteomes" id="UP000053797"/>
    </source>
</evidence>
<gene>
    <name evidence="3" type="ORF">AS033_10730</name>
</gene>
<dbReference type="Gene3D" id="2.60.40.1240">
    <property type="match status" value="1"/>
</dbReference>
<evidence type="ECO:0000256" key="1">
    <source>
        <dbReference type="ARBA" id="ARBA00022729"/>
    </source>
</evidence>
<dbReference type="EMBL" id="LNQL01000003">
    <property type="protein sequence ID" value="KSU48795.1"/>
    <property type="molecule type" value="Genomic_DNA"/>
</dbReference>
<sequence>MKKGLKWAGIIVIGAVILGNLGDDEEQAAPEKKVTVEQETVKSEAKPVKAKAAAKPVKKTYGVNDQVKVGKLTYVVNDVKMVDTLSNVLGEKKTSGQFLVIGLTILNGDKEERFVDSNMFKVNVGNTEYSADTELDLYANEDGMGFFLETINPNIEKSGNIVFELPKQVKNPMLEVSSGFGWAGGQSKEIQLTQ</sequence>
<dbReference type="Proteomes" id="UP000053797">
    <property type="component" value="Unassembled WGS sequence"/>
</dbReference>
<dbReference type="AlphaFoldDB" id="A0A0V8GEV5"/>
<dbReference type="InterPro" id="IPR029051">
    <property type="entry name" value="DUF4352"/>
</dbReference>
<feature type="domain" description="DUF4352" evidence="2">
    <location>
        <begin position="61"/>
        <end position="185"/>
    </location>
</feature>
<comment type="caution">
    <text evidence="3">The sequence shown here is derived from an EMBL/GenBank/DDBJ whole genome shotgun (WGS) entry which is preliminary data.</text>
</comment>